<name>A0A380W824_AFIFE</name>
<dbReference type="GO" id="GO:0016740">
    <property type="term" value="F:transferase activity"/>
    <property type="evidence" value="ECO:0007669"/>
    <property type="project" value="UniProtKB-KW"/>
</dbReference>
<dbReference type="OrthoDB" id="9783791at2"/>
<dbReference type="AlphaFoldDB" id="A0A380W824"/>
<proteinExistence type="predicted"/>
<accession>A0A380W824</accession>
<dbReference type="Pfam" id="PF04230">
    <property type="entry name" value="PS_pyruv_trans"/>
    <property type="match status" value="1"/>
</dbReference>
<evidence type="ECO:0000313" key="2">
    <source>
        <dbReference type="EMBL" id="SUU85016.1"/>
    </source>
</evidence>
<feature type="domain" description="Polysaccharide pyruvyl transferase" evidence="1">
    <location>
        <begin position="40"/>
        <end position="198"/>
    </location>
</feature>
<organism evidence="2 3">
    <name type="scientific">Afipia felis</name>
    <name type="common">Cat scratch disease bacillus</name>
    <dbReference type="NCBI Taxonomy" id="1035"/>
    <lineage>
        <taxon>Bacteria</taxon>
        <taxon>Pseudomonadati</taxon>
        <taxon>Pseudomonadota</taxon>
        <taxon>Alphaproteobacteria</taxon>
        <taxon>Hyphomicrobiales</taxon>
        <taxon>Nitrobacteraceae</taxon>
        <taxon>Afipia</taxon>
    </lineage>
</organism>
<gene>
    <name evidence="2" type="ORF">NCTC12722_02221</name>
</gene>
<protein>
    <submittedName>
        <fullName evidence="2">Polysaccharide pyruvyl transferase</fullName>
    </submittedName>
</protein>
<dbReference type="EMBL" id="UIGB01000001">
    <property type="protein sequence ID" value="SUU85016.1"/>
    <property type="molecule type" value="Genomic_DNA"/>
</dbReference>
<reference evidence="2 3" key="1">
    <citation type="submission" date="2018-06" db="EMBL/GenBank/DDBJ databases">
        <authorList>
            <consortium name="Pathogen Informatics"/>
            <person name="Doyle S."/>
        </authorList>
    </citation>
    <scope>NUCLEOTIDE SEQUENCE [LARGE SCALE GENOMIC DNA]</scope>
    <source>
        <strain evidence="2 3">NCTC12722</strain>
    </source>
</reference>
<dbReference type="InterPro" id="IPR007345">
    <property type="entry name" value="Polysacch_pyruvyl_Trfase"/>
</dbReference>
<sequence>MFNRVQFWLKGQDTQNFGDALARIFFDKIFLPIGAHGGAVFLVGSVVDDMWIEPSLAAYAGAKPSFWGCGIRSLEGLKPSNREQIEIFAVRGPISARKLGVERQVPMGDSALILPAIYRPKKRLDFKGESICIPHFNDTRPDSDLLSVSGCDRIVRPNIGTDPANVYDLIDIIASADFVLSSSLHGAIVAAAYQRPFAFWDSGEAIDVPLKWEDFAASVGCSARFAKTKEEGRKIFDRTIMPYYEPPRVTALLERAPFVVRPEAYINAYMYEGSDIPVALADYGRHLSALSTVAADQSNHSQEIIVQAAEVHYPEDSHEASPVDDLCSGG</sequence>
<evidence type="ECO:0000259" key="1">
    <source>
        <dbReference type="Pfam" id="PF04230"/>
    </source>
</evidence>
<keyword evidence="2" id="KW-0808">Transferase</keyword>
<dbReference type="RefSeq" id="WP_002715841.1">
    <property type="nucleotide sequence ID" value="NZ_UFSI01000001.1"/>
</dbReference>
<evidence type="ECO:0000313" key="3">
    <source>
        <dbReference type="Proteomes" id="UP000254343"/>
    </source>
</evidence>
<dbReference type="Proteomes" id="UP000254343">
    <property type="component" value="Unassembled WGS sequence"/>
</dbReference>